<evidence type="ECO:0000313" key="2">
    <source>
        <dbReference type="Proteomes" id="UP000828390"/>
    </source>
</evidence>
<evidence type="ECO:0000313" key="1">
    <source>
        <dbReference type="EMBL" id="KAH3777229.1"/>
    </source>
</evidence>
<proteinExistence type="predicted"/>
<dbReference type="EMBL" id="JAIWYP010000009">
    <property type="protein sequence ID" value="KAH3777229.1"/>
    <property type="molecule type" value="Genomic_DNA"/>
</dbReference>
<reference evidence="1" key="2">
    <citation type="submission" date="2020-11" db="EMBL/GenBank/DDBJ databases">
        <authorList>
            <person name="McCartney M.A."/>
            <person name="Auch B."/>
            <person name="Kono T."/>
            <person name="Mallez S."/>
            <person name="Becker A."/>
            <person name="Gohl D.M."/>
            <person name="Silverstein K.A.T."/>
            <person name="Koren S."/>
            <person name="Bechman K.B."/>
            <person name="Herman A."/>
            <person name="Abrahante J.E."/>
            <person name="Garbe J."/>
        </authorList>
    </citation>
    <scope>NUCLEOTIDE SEQUENCE</scope>
    <source>
        <strain evidence="1">Duluth1</strain>
        <tissue evidence="1">Whole animal</tissue>
    </source>
</reference>
<organism evidence="1 2">
    <name type="scientific">Dreissena polymorpha</name>
    <name type="common">Zebra mussel</name>
    <name type="synonym">Mytilus polymorpha</name>
    <dbReference type="NCBI Taxonomy" id="45954"/>
    <lineage>
        <taxon>Eukaryota</taxon>
        <taxon>Metazoa</taxon>
        <taxon>Spiralia</taxon>
        <taxon>Lophotrochozoa</taxon>
        <taxon>Mollusca</taxon>
        <taxon>Bivalvia</taxon>
        <taxon>Autobranchia</taxon>
        <taxon>Heteroconchia</taxon>
        <taxon>Euheterodonta</taxon>
        <taxon>Imparidentia</taxon>
        <taxon>Neoheterodontei</taxon>
        <taxon>Myida</taxon>
        <taxon>Dreissenoidea</taxon>
        <taxon>Dreissenidae</taxon>
        <taxon>Dreissena</taxon>
    </lineage>
</organism>
<keyword evidence="2" id="KW-1185">Reference proteome</keyword>
<reference evidence="1" key="1">
    <citation type="journal article" date="2019" name="bioRxiv">
        <title>The Genome of the Zebra Mussel, Dreissena polymorpha: A Resource for Invasive Species Research.</title>
        <authorList>
            <person name="McCartney M.A."/>
            <person name="Auch B."/>
            <person name="Kono T."/>
            <person name="Mallez S."/>
            <person name="Zhang Y."/>
            <person name="Obille A."/>
            <person name="Becker A."/>
            <person name="Abrahante J.E."/>
            <person name="Garbe J."/>
            <person name="Badalamenti J.P."/>
            <person name="Herman A."/>
            <person name="Mangelson H."/>
            <person name="Liachko I."/>
            <person name="Sullivan S."/>
            <person name="Sone E.D."/>
            <person name="Koren S."/>
            <person name="Silverstein K.A.T."/>
            <person name="Beckman K.B."/>
            <person name="Gohl D.M."/>
        </authorList>
    </citation>
    <scope>NUCLEOTIDE SEQUENCE</scope>
    <source>
        <strain evidence="1">Duluth1</strain>
        <tissue evidence="1">Whole animal</tissue>
    </source>
</reference>
<sequence>MCFLVRSLILDVPFSFRLQRQSGDDGARLPAESLEYHLPALGACGTQVQPLQSRKQNGLKLPLYV</sequence>
<gene>
    <name evidence="1" type="ORF">DPMN_178667</name>
</gene>
<protein>
    <submittedName>
        <fullName evidence="1">Uncharacterized protein</fullName>
    </submittedName>
</protein>
<accession>A0A9D4ILF4</accession>
<dbReference type="AlphaFoldDB" id="A0A9D4ILF4"/>
<dbReference type="Proteomes" id="UP000828390">
    <property type="component" value="Unassembled WGS sequence"/>
</dbReference>
<name>A0A9D4ILF4_DREPO</name>
<comment type="caution">
    <text evidence="1">The sequence shown here is derived from an EMBL/GenBank/DDBJ whole genome shotgun (WGS) entry which is preliminary data.</text>
</comment>